<comment type="caution">
    <text evidence="1">The sequence shown here is derived from an EMBL/GenBank/DDBJ whole genome shotgun (WGS) entry which is preliminary data.</text>
</comment>
<evidence type="ECO:0000313" key="1">
    <source>
        <dbReference type="EMBL" id="KAE9975945.1"/>
    </source>
</evidence>
<proteinExistence type="predicted"/>
<evidence type="ECO:0000313" key="2">
    <source>
        <dbReference type="Proteomes" id="UP000433883"/>
    </source>
</evidence>
<reference evidence="1 2" key="1">
    <citation type="submission" date="2019-11" db="EMBL/GenBank/DDBJ databases">
        <title>Venturia inaequalis Genome Resource.</title>
        <authorList>
            <person name="Lichtner F.J."/>
        </authorList>
    </citation>
    <scope>NUCLEOTIDE SEQUENCE [LARGE SCALE GENOMIC DNA]</scope>
    <source>
        <strain evidence="1">Bline_iso_100314</strain>
    </source>
</reference>
<dbReference type="GO" id="GO:0030681">
    <property type="term" value="C:multimeric ribonuclease P complex"/>
    <property type="evidence" value="ECO:0007669"/>
    <property type="project" value="TreeGrafter"/>
</dbReference>
<dbReference type="Pfam" id="PF08584">
    <property type="entry name" value="Ribonuc_P_40"/>
    <property type="match status" value="1"/>
</dbReference>
<name>A0A8H3UUF6_VENIN</name>
<dbReference type="EMBL" id="WNWQ01000165">
    <property type="protein sequence ID" value="KAE9975945.1"/>
    <property type="molecule type" value="Genomic_DNA"/>
</dbReference>
<gene>
    <name evidence="1" type="ORF">BLS_002330</name>
</gene>
<dbReference type="GO" id="GO:0000447">
    <property type="term" value="P:endonucleolytic cleavage in ITS1 to separate SSU-rRNA from 5.8S rRNA and LSU-rRNA from tricistronic rRNA transcript (SSU-rRNA, 5.8S rRNA, LSU-rRNA)"/>
    <property type="evidence" value="ECO:0007669"/>
    <property type="project" value="TreeGrafter"/>
</dbReference>
<dbReference type="GO" id="GO:0000172">
    <property type="term" value="C:ribonuclease MRP complex"/>
    <property type="evidence" value="ECO:0007669"/>
    <property type="project" value="TreeGrafter"/>
</dbReference>
<dbReference type="GO" id="GO:0000171">
    <property type="term" value="F:ribonuclease MRP activity"/>
    <property type="evidence" value="ECO:0007669"/>
    <property type="project" value="TreeGrafter"/>
</dbReference>
<accession>A0A8H3UUF6</accession>
<organism evidence="1 2">
    <name type="scientific">Venturia inaequalis</name>
    <name type="common">Apple scab fungus</name>
    <dbReference type="NCBI Taxonomy" id="5025"/>
    <lineage>
        <taxon>Eukaryota</taxon>
        <taxon>Fungi</taxon>
        <taxon>Dikarya</taxon>
        <taxon>Ascomycota</taxon>
        <taxon>Pezizomycotina</taxon>
        <taxon>Dothideomycetes</taxon>
        <taxon>Pleosporomycetidae</taxon>
        <taxon>Venturiales</taxon>
        <taxon>Venturiaceae</taxon>
        <taxon>Venturia</taxon>
    </lineage>
</organism>
<dbReference type="PANTHER" id="PTHR15396:SF1">
    <property type="entry name" value="RIBONUCLEASE P PROTEIN SUBUNIT P40"/>
    <property type="match status" value="1"/>
</dbReference>
<dbReference type="InterPro" id="IPR013893">
    <property type="entry name" value="RNase_P_Rpp40"/>
</dbReference>
<dbReference type="GO" id="GO:0004526">
    <property type="term" value="F:ribonuclease P activity"/>
    <property type="evidence" value="ECO:0007669"/>
    <property type="project" value="TreeGrafter"/>
</dbReference>
<protein>
    <submittedName>
        <fullName evidence="1">Uncharacterized protein</fullName>
    </submittedName>
</protein>
<dbReference type="Proteomes" id="UP000433883">
    <property type="component" value="Unassembled WGS sequence"/>
</dbReference>
<sequence>MQLPSKSERPKPKCLFTHCKLPDYVDGHRPPTKREPFAAINAHSPVHTLDLLLPEELYSIIKQKLEDESKILRYARIYFSLLDIVSGDFFNQYIKAGTCNVLMRSEGRPGVDNLFSLQDGKLRLELDKATYERCGLVGKAIPDHGRKHVKSRYAIEIDLRLPSMVAGKKGFERIIRAFTDVLNHSLAWLFVDLESHEIESGPIIKHHPQIKAAQPQISQLPDVIVPFDIDSKECIADPIYEEELLEWIGLAALDSPRISRKDDIDRFYCRYDLPEAFSEERQADTNPQNLVHLRWHGFASAKFVREIWLVAKAAGAKEWFALSASTFEDQSYTIFCPGDRDVLLWEYEQVE</sequence>
<dbReference type="PANTHER" id="PTHR15396">
    <property type="entry name" value="RIBONUCLEASE P PROTEIN SUBUNIT P40"/>
    <property type="match status" value="1"/>
</dbReference>
<dbReference type="AlphaFoldDB" id="A0A8H3UUF6"/>
<dbReference type="GO" id="GO:0001682">
    <property type="term" value="P:tRNA 5'-leader removal"/>
    <property type="evidence" value="ECO:0007669"/>
    <property type="project" value="InterPro"/>
</dbReference>